<dbReference type="Proteomes" id="UP000741863">
    <property type="component" value="Unassembled WGS sequence"/>
</dbReference>
<keyword evidence="1 2" id="KW-0436">Ligase</keyword>
<evidence type="ECO:0000256" key="2">
    <source>
        <dbReference type="HAMAP-Rule" id="MF_01867"/>
    </source>
</evidence>
<reference evidence="5 6" key="1">
    <citation type="submission" date="2021-01" db="EMBL/GenBank/DDBJ databases">
        <title>Genomic Encyclopedia of Type Strains, Phase IV (KMG-IV): sequencing the most valuable type-strain genomes for metagenomic binning, comparative biology and taxonomic classification.</title>
        <authorList>
            <person name="Goeker M."/>
        </authorList>
    </citation>
    <scope>NUCLEOTIDE SEQUENCE [LARGE SCALE GENOMIC DNA]</scope>
    <source>
        <strain evidence="5 6">DSM 25540</strain>
    </source>
</reference>
<dbReference type="InterPro" id="IPR055399">
    <property type="entry name" value="CC_BshC"/>
</dbReference>
<feature type="domain" description="Bacillithiol biosynthesis BshC C-terminal coiled-coil" evidence="4">
    <location>
        <begin position="381"/>
        <end position="538"/>
    </location>
</feature>
<evidence type="ECO:0000259" key="4">
    <source>
        <dbReference type="Pfam" id="PF24850"/>
    </source>
</evidence>
<accession>A0ABS2PB14</accession>
<evidence type="ECO:0000259" key="3">
    <source>
        <dbReference type="Pfam" id="PF10079"/>
    </source>
</evidence>
<dbReference type="EMBL" id="JAFBEC010000004">
    <property type="protein sequence ID" value="MBM7632487.1"/>
    <property type="molecule type" value="Genomic_DNA"/>
</dbReference>
<dbReference type="EC" id="6.-.-.-" evidence="2"/>
<gene>
    <name evidence="2" type="primary">bshC</name>
    <name evidence="5" type="ORF">JOD17_001581</name>
</gene>
<dbReference type="InterPro" id="IPR055398">
    <property type="entry name" value="Rossmann-like_BshC"/>
</dbReference>
<proteinExistence type="inferred from homology"/>
<dbReference type="Pfam" id="PF24850">
    <property type="entry name" value="CC_BshC"/>
    <property type="match status" value="1"/>
</dbReference>
<evidence type="ECO:0000313" key="5">
    <source>
        <dbReference type="EMBL" id="MBM7632487.1"/>
    </source>
</evidence>
<comment type="caution">
    <text evidence="5">The sequence shown here is derived from an EMBL/GenBank/DDBJ whole genome shotgun (WGS) entry which is preliminary data.</text>
</comment>
<dbReference type="Pfam" id="PF10079">
    <property type="entry name" value="Rossmann-like_BshC"/>
    <property type="match status" value="1"/>
</dbReference>
<protein>
    <recommendedName>
        <fullName evidence="2">Putative cysteine ligase BshC</fullName>
        <ecNumber evidence="2">6.-.-.-</ecNumber>
    </recommendedName>
</protein>
<dbReference type="InterPro" id="IPR011199">
    <property type="entry name" value="Bacillithiol_biosynth_BshC"/>
</dbReference>
<name>A0ABS2PB14_9BACL</name>
<sequence length="539" mass="63150">MTIERYSMNLDKWLSGYASGDDEVQCLFDYRPIGHSTERFEELKSYQLNHDDLRQALHEYHQQFEYNDMQLAQIEKLKDQNATVVVGGQQAGLFTGPIYTIAKALTIIQKAKVEQERLQTPVIPVFWIAGEDHDIDEVNHVYVHSTTGSVKRVKYTGETKAGAPVTHQPLDKEAMEKMIDEILIALGETDHTKSLRDKLQQFATRSRTFTHFFAEMMSWIFKDEGLVLIDPEEPIFRKLMGNIFEALLLQNDDVRQSFAKSSERMEEQGEEPFIALSKDHAHLFYHIDGYREKLVANEDGTLSISDHRFNQSSKQWANEAQEYPERFSSNVFTRPFVQEQVLPVLYFVAGPGEIKYWSMLKPLFHQFNRKVPPVTLRLQQTFVNRRSEKGIRISQKTPLEIVSEGTRARREELKEQYHKVDSEKLYERSVSLLEEAEKEMREALLSFSRSEERYSDRRLNEMKRTFESMRDRIDSWQYHKANVDINKLTHAEAHLSPNGKPQERMLTIVQVINEMGIERLRTLLFSATFEEYQHLVYYE</sequence>
<feature type="domain" description="Bacillithiol biosynthesis BshC N-terminal Rossmann-like" evidence="3">
    <location>
        <begin position="11"/>
        <end position="378"/>
    </location>
</feature>
<dbReference type="PIRSF" id="PIRSF012535">
    <property type="entry name" value="UCP012535"/>
    <property type="match status" value="1"/>
</dbReference>
<dbReference type="NCBIfam" id="TIGR03998">
    <property type="entry name" value="thiol_BshC"/>
    <property type="match status" value="1"/>
</dbReference>
<dbReference type="HAMAP" id="MF_01867">
    <property type="entry name" value="BshC"/>
    <property type="match status" value="1"/>
</dbReference>
<dbReference type="RefSeq" id="WP_204696779.1">
    <property type="nucleotide sequence ID" value="NZ_JAFBEC010000004.1"/>
</dbReference>
<evidence type="ECO:0000313" key="6">
    <source>
        <dbReference type="Proteomes" id="UP000741863"/>
    </source>
</evidence>
<comment type="function">
    <text evidence="2">Involved in bacillithiol (BSH) biosynthesis. May catalyze the last step of the pathway, the addition of cysteine to glucosamine malate (GlcN-Mal) to generate BSH.</text>
</comment>
<organism evidence="5 6">
    <name type="scientific">Geomicrobium sediminis</name>
    <dbReference type="NCBI Taxonomy" id="1347788"/>
    <lineage>
        <taxon>Bacteria</taxon>
        <taxon>Bacillati</taxon>
        <taxon>Bacillota</taxon>
        <taxon>Bacilli</taxon>
        <taxon>Bacillales</taxon>
        <taxon>Geomicrobium</taxon>
    </lineage>
</organism>
<keyword evidence="6" id="KW-1185">Reference proteome</keyword>
<evidence type="ECO:0000256" key="1">
    <source>
        <dbReference type="ARBA" id="ARBA00022598"/>
    </source>
</evidence>
<comment type="similarity">
    <text evidence="2">Belongs to the BshC family.</text>
</comment>